<dbReference type="PANTHER" id="PTHR11070">
    <property type="entry name" value="UVRD / RECB / PCRA DNA HELICASE FAMILY MEMBER"/>
    <property type="match status" value="1"/>
</dbReference>
<proteinExistence type="inferred from homology"/>
<evidence type="ECO:0000256" key="4">
    <source>
        <dbReference type="ARBA" id="ARBA00022806"/>
    </source>
</evidence>
<dbReference type="GO" id="GO:0043138">
    <property type="term" value="F:3'-5' DNA helicase activity"/>
    <property type="evidence" value="ECO:0007669"/>
    <property type="project" value="UniProtKB-EC"/>
</dbReference>
<protein>
    <recommendedName>
        <fullName evidence="8">DNA 3'-5' helicase</fullName>
        <ecNumber evidence="8">5.6.2.4</ecNumber>
    </recommendedName>
</protein>
<dbReference type="InterPro" id="IPR000212">
    <property type="entry name" value="DNA_helicase_UvrD/REP"/>
</dbReference>
<evidence type="ECO:0000256" key="3">
    <source>
        <dbReference type="ARBA" id="ARBA00022801"/>
    </source>
</evidence>
<evidence type="ECO:0000259" key="12">
    <source>
        <dbReference type="PROSITE" id="PS51217"/>
    </source>
</evidence>
<evidence type="ECO:0000256" key="2">
    <source>
        <dbReference type="ARBA" id="ARBA00022741"/>
    </source>
</evidence>
<keyword evidence="3 10" id="KW-0378">Hydrolase</keyword>
<dbReference type="Pfam" id="PF00580">
    <property type="entry name" value="UvrD-helicase"/>
    <property type="match status" value="1"/>
</dbReference>
<evidence type="ECO:0000259" key="11">
    <source>
        <dbReference type="PROSITE" id="PS51198"/>
    </source>
</evidence>
<dbReference type="RefSeq" id="WP_151123262.1">
    <property type="nucleotide sequence ID" value="NZ_CP088082.1"/>
</dbReference>
<keyword evidence="2 10" id="KW-0547">Nucleotide-binding</keyword>
<dbReference type="GO" id="GO:0005829">
    <property type="term" value="C:cytosol"/>
    <property type="evidence" value="ECO:0007669"/>
    <property type="project" value="TreeGrafter"/>
</dbReference>
<dbReference type="InterPro" id="IPR013986">
    <property type="entry name" value="DExx_box_DNA_helicase_dom_sf"/>
</dbReference>
<comment type="catalytic activity">
    <reaction evidence="7">
        <text>Couples ATP hydrolysis with the unwinding of duplex DNA by translocating in the 3'-5' direction.</text>
        <dbReference type="EC" id="5.6.2.4"/>
    </reaction>
</comment>
<comment type="catalytic activity">
    <reaction evidence="9">
        <text>ATP + H2O = ADP + phosphate + H(+)</text>
        <dbReference type="Rhea" id="RHEA:13065"/>
        <dbReference type="ChEBI" id="CHEBI:15377"/>
        <dbReference type="ChEBI" id="CHEBI:15378"/>
        <dbReference type="ChEBI" id="CHEBI:30616"/>
        <dbReference type="ChEBI" id="CHEBI:43474"/>
        <dbReference type="ChEBI" id="CHEBI:456216"/>
        <dbReference type="EC" id="5.6.2.4"/>
    </reaction>
</comment>
<dbReference type="GO" id="GO:0016887">
    <property type="term" value="F:ATP hydrolysis activity"/>
    <property type="evidence" value="ECO:0007669"/>
    <property type="project" value="RHEA"/>
</dbReference>
<dbReference type="CDD" id="cd17932">
    <property type="entry name" value="DEXQc_UvrD"/>
    <property type="match status" value="1"/>
</dbReference>
<keyword evidence="6" id="KW-0413">Isomerase</keyword>
<feature type="binding site" evidence="10">
    <location>
        <begin position="38"/>
        <end position="45"/>
    </location>
    <ligand>
        <name>ATP</name>
        <dbReference type="ChEBI" id="CHEBI:30616"/>
    </ligand>
</feature>
<keyword evidence="4 10" id="KW-0347">Helicase</keyword>
<dbReference type="SUPFAM" id="SSF52540">
    <property type="entry name" value="P-loop containing nucleoside triphosphate hydrolases"/>
    <property type="match status" value="1"/>
</dbReference>
<dbReference type="GO" id="GO:0003677">
    <property type="term" value="F:DNA binding"/>
    <property type="evidence" value="ECO:0007669"/>
    <property type="project" value="InterPro"/>
</dbReference>
<evidence type="ECO:0000256" key="7">
    <source>
        <dbReference type="ARBA" id="ARBA00034617"/>
    </source>
</evidence>
<comment type="similarity">
    <text evidence="1">Belongs to the helicase family. UvrD subfamily.</text>
</comment>
<keyword evidence="5 10" id="KW-0067">ATP-binding</keyword>
<dbReference type="Gene3D" id="3.40.50.300">
    <property type="entry name" value="P-loop containing nucleotide triphosphate hydrolases"/>
    <property type="match status" value="2"/>
</dbReference>
<dbReference type="PROSITE" id="PS51198">
    <property type="entry name" value="UVRD_HELICASE_ATP_BIND"/>
    <property type="match status" value="1"/>
</dbReference>
<dbReference type="EC" id="5.6.2.4" evidence="8"/>
<dbReference type="InterPro" id="IPR027417">
    <property type="entry name" value="P-loop_NTPase"/>
</dbReference>
<dbReference type="Proteomes" id="UP000430120">
    <property type="component" value="Unassembled WGS sequence"/>
</dbReference>
<organism evidence="13 14">
    <name type="scientific">Ideonella dechloratans</name>
    <dbReference type="NCBI Taxonomy" id="36863"/>
    <lineage>
        <taxon>Bacteria</taxon>
        <taxon>Pseudomonadati</taxon>
        <taxon>Pseudomonadota</taxon>
        <taxon>Betaproteobacteria</taxon>
        <taxon>Burkholderiales</taxon>
        <taxon>Sphaerotilaceae</taxon>
        <taxon>Ideonella</taxon>
    </lineage>
</organism>
<dbReference type="EMBL" id="VZPB01000009">
    <property type="protein sequence ID" value="KAB0584007.1"/>
    <property type="molecule type" value="Genomic_DNA"/>
</dbReference>
<dbReference type="GO" id="GO:0000725">
    <property type="term" value="P:recombinational repair"/>
    <property type="evidence" value="ECO:0007669"/>
    <property type="project" value="TreeGrafter"/>
</dbReference>
<dbReference type="AlphaFoldDB" id="A0A643FEE3"/>
<evidence type="ECO:0000313" key="14">
    <source>
        <dbReference type="Proteomes" id="UP000430120"/>
    </source>
</evidence>
<feature type="domain" description="UvrD-like helicase C-terminal" evidence="12">
    <location>
        <begin position="311"/>
        <end position="575"/>
    </location>
</feature>
<name>A0A643FEE3_IDEDE</name>
<dbReference type="Pfam" id="PF13361">
    <property type="entry name" value="UvrD_C"/>
    <property type="match status" value="2"/>
</dbReference>
<evidence type="ECO:0000256" key="9">
    <source>
        <dbReference type="ARBA" id="ARBA00048988"/>
    </source>
</evidence>
<dbReference type="Gene3D" id="1.10.10.160">
    <property type="match status" value="1"/>
</dbReference>
<dbReference type="InterPro" id="IPR014017">
    <property type="entry name" value="DNA_helicase_UvrD-like_C"/>
</dbReference>
<evidence type="ECO:0000313" key="13">
    <source>
        <dbReference type="EMBL" id="KAB0584007.1"/>
    </source>
</evidence>
<evidence type="ECO:0000256" key="8">
    <source>
        <dbReference type="ARBA" id="ARBA00034808"/>
    </source>
</evidence>
<reference evidence="13 14" key="1">
    <citation type="submission" date="2019-09" db="EMBL/GenBank/DDBJ databases">
        <title>Draft genome sequences of 48 bacterial type strains from the CCUG.</title>
        <authorList>
            <person name="Tunovic T."/>
            <person name="Pineiro-Iglesias B."/>
            <person name="Unosson C."/>
            <person name="Inganas E."/>
            <person name="Ohlen M."/>
            <person name="Cardew S."/>
            <person name="Jensie-Markopoulos S."/>
            <person name="Salva-Serra F."/>
            <person name="Jaen-Luchoro D."/>
            <person name="Karlsson R."/>
            <person name="Svensson-Stadler L."/>
            <person name="Chun J."/>
            <person name="Moore E."/>
        </authorList>
    </citation>
    <scope>NUCLEOTIDE SEQUENCE [LARGE SCALE GENOMIC DNA]</scope>
    <source>
        <strain evidence="13 14">CCUG 30977</strain>
    </source>
</reference>
<dbReference type="GO" id="GO:0005524">
    <property type="term" value="F:ATP binding"/>
    <property type="evidence" value="ECO:0007669"/>
    <property type="project" value="UniProtKB-UniRule"/>
</dbReference>
<dbReference type="PANTHER" id="PTHR11070:SF3">
    <property type="entry name" value="DNA 3'-5' HELICASE"/>
    <property type="match status" value="1"/>
</dbReference>
<gene>
    <name evidence="13" type="ORF">F7Q92_05720</name>
</gene>
<feature type="domain" description="UvrD-like helicase ATP-binding" evidence="11">
    <location>
        <begin position="17"/>
        <end position="310"/>
    </location>
</feature>
<dbReference type="PROSITE" id="PS51217">
    <property type="entry name" value="UVRD_HELICASE_CTER"/>
    <property type="match status" value="1"/>
</dbReference>
<keyword evidence="14" id="KW-1185">Reference proteome</keyword>
<sequence length="690" mass="76044">MSVSMNPADAPLADPLETLNPEQRAAACHQGGPLLVVAGAGSGKTMTLAARVAHLVLQGADPQRILLLTFSRRAALEMQRRTGHLLHRALGLKGTQAAPALPWAGTFHSVGARLLRESAEALGLSPQFSILDRGDAEDLMAWVRQEQGLSATERRFPMKGTCLSIYSRCVNSQAPLAAVLAQAFPWCAEWEDELKRLFKAYAAAKQDQQALDYDDLLLSWLLMLQEPTLAAAQSARFDHVLVDEYQDTNRLQAGILHALKPTGEGVTVVGDDAQSIYGFRAAEVRNMLDFPAHFTPPARVLTLERNYRSTQPILDASNAVMALAPERFAKTLWTDKASSAQPRLVTVEDDAAQARWVAQQILARREEGMTLKRQAVLFRTSHHSATLELELTRRRIPFVKFGGLKFLEASHVKDVLALLRWADNPRCRLAGLRTALLVPGIGPAHARRLLDAMDAASDPAAALRAYVPPAAAATDWQALATLWLALRQDAGTGWPGELQRIVDWYAPHLERLNDHPVPRLADLAQLVAIAGSHRSRERFLTELALDPPEAGSDTASDPLLDEDYLILSTIHSAKGQEWQAVYLLNVVDGCIPGDLGVGTPEEIEEERRLLYVAMTRARQHLDLMVPQRFYVTQQGRHGDRHLYGPRSRFIPDAMAAEHFERISPRADGALPTAPPAGLLDLRARLRGQWD</sequence>
<accession>A0A643FEE3</accession>
<evidence type="ECO:0000256" key="5">
    <source>
        <dbReference type="ARBA" id="ARBA00022840"/>
    </source>
</evidence>
<evidence type="ECO:0000256" key="6">
    <source>
        <dbReference type="ARBA" id="ARBA00023235"/>
    </source>
</evidence>
<evidence type="ECO:0000256" key="10">
    <source>
        <dbReference type="PROSITE-ProRule" id="PRU00560"/>
    </source>
</evidence>
<evidence type="ECO:0000256" key="1">
    <source>
        <dbReference type="ARBA" id="ARBA00009922"/>
    </source>
</evidence>
<dbReference type="OrthoDB" id="5905204at2"/>
<dbReference type="InterPro" id="IPR014016">
    <property type="entry name" value="UvrD-like_ATP-bd"/>
</dbReference>
<dbReference type="Gene3D" id="1.10.486.10">
    <property type="entry name" value="PCRA, domain 4"/>
    <property type="match status" value="1"/>
</dbReference>
<comment type="caution">
    <text evidence="13">The sequence shown here is derived from an EMBL/GenBank/DDBJ whole genome shotgun (WGS) entry which is preliminary data.</text>
</comment>